<dbReference type="CDD" id="cd12107">
    <property type="entry name" value="Hemerythrin"/>
    <property type="match status" value="1"/>
</dbReference>
<keyword evidence="2" id="KW-0479">Metal-binding</keyword>
<dbReference type="PANTHER" id="PTHR45138:SF9">
    <property type="entry name" value="DIGUANYLATE CYCLASE DGCM-RELATED"/>
    <property type="match status" value="1"/>
</dbReference>
<evidence type="ECO:0000259" key="6">
    <source>
        <dbReference type="PROSITE" id="PS50887"/>
    </source>
</evidence>
<dbReference type="InterPro" id="IPR043128">
    <property type="entry name" value="Rev_trsase/Diguanyl_cyclase"/>
</dbReference>
<dbReference type="Gene3D" id="1.20.120.50">
    <property type="entry name" value="Hemerythrin-like"/>
    <property type="match status" value="1"/>
</dbReference>
<dbReference type="NCBIfam" id="TIGR02481">
    <property type="entry name" value="hemeryth_dom"/>
    <property type="match status" value="1"/>
</dbReference>
<dbReference type="InterPro" id="IPR012827">
    <property type="entry name" value="Hemerythrin_metal-bd"/>
</dbReference>
<keyword evidence="3" id="KW-0408">Iron</keyword>
<evidence type="ECO:0000256" key="3">
    <source>
        <dbReference type="ARBA" id="ARBA00023004"/>
    </source>
</evidence>
<accession>A0ABS2MUD8</accession>
<feature type="coiled-coil region" evidence="4">
    <location>
        <begin position="31"/>
        <end position="69"/>
    </location>
</feature>
<dbReference type="CDD" id="cd01949">
    <property type="entry name" value="GGDEF"/>
    <property type="match status" value="1"/>
</dbReference>
<protein>
    <submittedName>
        <fullName evidence="7">Diguanylate cyclase (GGDEF)-like protein/hemerythrin-like metal-binding protein</fullName>
    </submittedName>
</protein>
<dbReference type="SUPFAM" id="SSF55073">
    <property type="entry name" value="Nucleotide cyclase"/>
    <property type="match status" value="1"/>
</dbReference>
<dbReference type="Gene3D" id="3.30.70.270">
    <property type="match status" value="1"/>
</dbReference>
<evidence type="ECO:0000313" key="8">
    <source>
        <dbReference type="Proteomes" id="UP000767854"/>
    </source>
</evidence>
<dbReference type="SMART" id="SM00267">
    <property type="entry name" value="GGDEF"/>
    <property type="match status" value="1"/>
</dbReference>
<dbReference type="PROSITE" id="PS50887">
    <property type="entry name" value="GGDEF"/>
    <property type="match status" value="1"/>
</dbReference>
<evidence type="ECO:0000256" key="1">
    <source>
        <dbReference type="ARBA" id="ARBA00010587"/>
    </source>
</evidence>
<sequence>MFIMFPEDHHYFDITMLLLLVLVLTIAIVLSKIQNRKLQKMNKNLSDLRQELEEKNKMLEEVATRDKLTGIKNRNYFDQRLYDEMAKMDRYGGDLTLIFFDLDHFKNVNDRYGHDIGDEVLVAIAKHVDGLMRKSDLFARWGGEEFVVLLQNTDVEGAKEAAEKIRKEVEAIKHPGVGQVTVSLGVAQRHLEEDREKWFKRADAALYKAKAEGRNRVCTGESFEDEAMLDIKWLPSYISGHSEIDKQHQMLLKIGSSIINATLKDKPIEVLIEQMDQLIEHVQYHFAYEEEVLFEIGYEGYSKHVIIHGNLIKKAEILRNKLAIGRIDPIEAFDYFVKDIIINHMIREDSKFFNRLKV</sequence>
<dbReference type="InterPro" id="IPR016131">
    <property type="entry name" value="Haemerythrin_Fe_BS"/>
</dbReference>
<evidence type="ECO:0000256" key="4">
    <source>
        <dbReference type="SAM" id="Coils"/>
    </source>
</evidence>
<dbReference type="InterPro" id="IPR029787">
    <property type="entry name" value="Nucleotide_cyclase"/>
</dbReference>
<dbReference type="Pfam" id="PF00990">
    <property type="entry name" value="GGDEF"/>
    <property type="match status" value="1"/>
</dbReference>
<dbReference type="EMBL" id="JAFBDT010000043">
    <property type="protein sequence ID" value="MBM7562983.1"/>
    <property type="molecule type" value="Genomic_DNA"/>
</dbReference>
<keyword evidence="4" id="KW-0175">Coiled coil</keyword>
<dbReference type="NCBIfam" id="TIGR00254">
    <property type="entry name" value="GGDEF"/>
    <property type="match status" value="1"/>
</dbReference>
<keyword evidence="8" id="KW-1185">Reference proteome</keyword>
<dbReference type="PANTHER" id="PTHR45138">
    <property type="entry name" value="REGULATORY COMPONENTS OF SENSORY TRANSDUCTION SYSTEM"/>
    <property type="match status" value="1"/>
</dbReference>
<name>A0ABS2MUD8_9FIRM</name>
<dbReference type="RefSeq" id="WP_204665408.1">
    <property type="nucleotide sequence ID" value="NZ_JAFBDT010000043.1"/>
</dbReference>
<comment type="caution">
    <text evidence="7">The sequence shown here is derived from an EMBL/GenBank/DDBJ whole genome shotgun (WGS) entry which is preliminary data.</text>
</comment>
<gene>
    <name evidence="7" type="ORF">JOC49_002557</name>
</gene>
<dbReference type="InterPro" id="IPR012312">
    <property type="entry name" value="Hemerythrin-like"/>
</dbReference>
<dbReference type="PROSITE" id="PS00550">
    <property type="entry name" value="HEMERYTHRINS"/>
    <property type="match status" value="1"/>
</dbReference>
<keyword evidence="5" id="KW-1133">Transmembrane helix</keyword>
<dbReference type="InterPro" id="IPR035938">
    <property type="entry name" value="Hemerythrin-like_sf"/>
</dbReference>
<evidence type="ECO:0000313" key="7">
    <source>
        <dbReference type="EMBL" id="MBM7562983.1"/>
    </source>
</evidence>
<keyword evidence="5" id="KW-0472">Membrane</keyword>
<feature type="transmembrane region" description="Helical" evidence="5">
    <location>
        <begin position="12"/>
        <end position="33"/>
    </location>
</feature>
<organism evidence="7 8">
    <name type="scientific">Fusibacter tunisiensis</name>
    <dbReference type="NCBI Taxonomy" id="1008308"/>
    <lineage>
        <taxon>Bacteria</taxon>
        <taxon>Bacillati</taxon>
        <taxon>Bacillota</taxon>
        <taxon>Clostridia</taxon>
        <taxon>Eubacteriales</taxon>
        <taxon>Eubacteriales Family XII. Incertae Sedis</taxon>
        <taxon>Fusibacter</taxon>
    </lineage>
</organism>
<reference evidence="7 8" key="1">
    <citation type="submission" date="2021-01" db="EMBL/GenBank/DDBJ databases">
        <title>Genomic Encyclopedia of Type Strains, Phase IV (KMG-IV): sequencing the most valuable type-strain genomes for metagenomic binning, comparative biology and taxonomic classification.</title>
        <authorList>
            <person name="Goeker M."/>
        </authorList>
    </citation>
    <scope>NUCLEOTIDE SEQUENCE [LARGE SCALE GENOMIC DNA]</scope>
    <source>
        <strain evidence="7 8">DSM 24436</strain>
    </source>
</reference>
<evidence type="ECO:0000256" key="2">
    <source>
        <dbReference type="ARBA" id="ARBA00022723"/>
    </source>
</evidence>
<dbReference type="Pfam" id="PF01814">
    <property type="entry name" value="Hemerythrin"/>
    <property type="match status" value="1"/>
</dbReference>
<dbReference type="InterPro" id="IPR000160">
    <property type="entry name" value="GGDEF_dom"/>
</dbReference>
<evidence type="ECO:0000256" key="5">
    <source>
        <dbReference type="SAM" id="Phobius"/>
    </source>
</evidence>
<dbReference type="InterPro" id="IPR050469">
    <property type="entry name" value="Diguanylate_Cyclase"/>
</dbReference>
<dbReference type="Proteomes" id="UP000767854">
    <property type="component" value="Unassembled WGS sequence"/>
</dbReference>
<keyword evidence="5" id="KW-0812">Transmembrane</keyword>
<proteinExistence type="inferred from homology"/>
<comment type="similarity">
    <text evidence="1">Belongs to the hemerythrin family.</text>
</comment>
<dbReference type="SUPFAM" id="SSF47188">
    <property type="entry name" value="Hemerythrin-like"/>
    <property type="match status" value="1"/>
</dbReference>
<feature type="domain" description="GGDEF" evidence="6">
    <location>
        <begin position="93"/>
        <end position="222"/>
    </location>
</feature>